<dbReference type="CDD" id="cd01543">
    <property type="entry name" value="PBP1_XylR"/>
    <property type="match status" value="1"/>
</dbReference>
<dbReference type="PANTHER" id="PTHR30146:SF24">
    <property type="entry name" value="XYLOSE OPERON REGULATORY PROTEIN"/>
    <property type="match status" value="1"/>
</dbReference>
<keyword evidence="2" id="KW-0238">DNA-binding</keyword>
<sequence>MATRQRVALLIETSNAYARGILQGIIQYINQHEPWSVYLPEQERTANPPAWLADWQGDGIIARVETDSMATAVENSQLPAVDVSAARRVPDIPWVETDDLATAELAADHLIERGFRNLAYVSDPGFNWSKWREQNFANHVRQSSAEYFLYESTSRLSADYRWQDEEQSLADWLANVPKPIGIMACYDIKAQQVLDVCRKLDLAVPEQVAVIGVDDDQLLCSLASPPLSSVIPNSRGVGFEAASLLHQMMSGQQVESEPRLIKPLGIRTRQSTDVTAIEDDEIAKTLRYIREHAIHGINVHDVMQHTELTRRVLESRYQKLLGRSPHQEIIRQRIAKVRQLLQETELPLETIARRCGFEHSEYLSVMFKRETGLTTTQFRNTHRDQAGTSSTV</sequence>
<evidence type="ECO:0000313" key="6">
    <source>
        <dbReference type="Proteomes" id="UP000315003"/>
    </source>
</evidence>
<dbReference type="PANTHER" id="PTHR30146">
    <property type="entry name" value="LACI-RELATED TRANSCRIPTIONAL REPRESSOR"/>
    <property type="match status" value="1"/>
</dbReference>
<dbReference type="InterPro" id="IPR028082">
    <property type="entry name" value="Peripla_BP_I"/>
</dbReference>
<dbReference type="EMBL" id="CP036272">
    <property type="protein sequence ID" value="QDT57584.1"/>
    <property type="molecule type" value="Genomic_DNA"/>
</dbReference>
<evidence type="ECO:0000256" key="1">
    <source>
        <dbReference type="ARBA" id="ARBA00023015"/>
    </source>
</evidence>
<dbReference type="Pfam" id="PF22177">
    <property type="entry name" value="PBP1_XylR"/>
    <property type="match status" value="1"/>
</dbReference>
<dbReference type="PROSITE" id="PS01124">
    <property type="entry name" value="HTH_ARAC_FAMILY_2"/>
    <property type="match status" value="1"/>
</dbReference>
<dbReference type="SUPFAM" id="SSF53822">
    <property type="entry name" value="Periplasmic binding protein-like I"/>
    <property type="match status" value="1"/>
</dbReference>
<dbReference type="Pfam" id="PF13377">
    <property type="entry name" value="Peripla_BP_3"/>
    <property type="match status" value="1"/>
</dbReference>
<proteinExistence type="predicted"/>
<reference evidence="5 6" key="1">
    <citation type="submission" date="2019-02" db="EMBL/GenBank/DDBJ databases">
        <title>Deep-cultivation of Planctomycetes and their phenomic and genomic characterization uncovers novel biology.</title>
        <authorList>
            <person name="Wiegand S."/>
            <person name="Jogler M."/>
            <person name="Boedeker C."/>
            <person name="Pinto D."/>
            <person name="Vollmers J."/>
            <person name="Rivas-Marin E."/>
            <person name="Kohn T."/>
            <person name="Peeters S.H."/>
            <person name="Heuer A."/>
            <person name="Rast P."/>
            <person name="Oberbeckmann S."/>
            <person name="Bunk B."/>
            <person name="Jeske O."/>
            <person name="Meyerdierks A."/>
            <person name="Storesund J.E."/>
            <person name="Kallscheuer N."/>
            <person name="Luecker S."/>
            <person name="Lage O.M."/>
            <person name="Pohl T."/>
            <person name="Merkel B.J."/>
            <person name="Hornburger P."/>
            <person name="Mueller R.-W."/>
            <person name="Bruemmer F."/>
            <person name="Labrenz M."/>
            <person name="Spormann A.M."/>
            <person name="Op den Camp H."/>
            <person name="Overmann J."/>
            <person name="Amann R."/>
            <person name="Jetten M.S.M."/>
            <person name="Mascher T."/>
            <person name="Medema M.H."/>
            <person name="Devos D.P."/>
            <person name="Kaster A.-K."/>
            <person name="Ovreas L."/>
            <person name="Rohde M."/>
            <person name="Galperin M.Y."/>
            <person name="Jogler C."/>
        </authorList>
    </citation>
    <scope>NUCLEOTIDE SEQUENCE [LARGE SCALE GENOMIC DNA]</scope>
    <source>
        <strain evidence="5 6">SV_7m_r</strain>
    </source>
</reference>
<evidence type="ECO:0000256" key="2">
    <source>
        <dbReference type="ARBA" id="ARBA00023125"/>
    </source>
</evidence>
<accession>A0A517SN79</accession>
<dbReference type="SMART" id="SM00342">
    <property type="entry name" value="HTH_ARAC"/>
    <property type="match status" value="1"/>
</dbReference>
<dbReference type="InterPro" id="IPR046335">
    <property type="entry name" value="LacI/GalR-like_sensor"/>
</dbReference>
<name>A0A517SN79_9BACT</name>
<evidence type="ECO:0000313" key="5">
    <source>
        <dbReference type="EMBL" id="QDT57584.1"/>
    </source>
</evidence>
<dbReference type="InterPro" id="IPR009057">
    <property type="entry name" value="Homeodomain-like_sf"/>
</dbReference>
<dbReference type="InterPro" id="IPR018060">
    <property type="entry name" value="HTH_AraC"/>
</dbReference>
<keyword evidence="1" id="KW-0805">Transcription regulation</keyword>
<keyword evidence="6" id="KW-1185">Reference proteome</keyword>
<dbReference type="Proteomes" id="UP000315003">
    <property type="component" value="Chromosome"/>
</dbReference>
<dbReference type="OrthoDB" id="9795616at2"/>
<dbReference type="Pfam" id="PF12833">
    <property type="entry name" value="HTH_18"/>
    <property type="match status" value="1"/>
</dbReference>
<evidence type="ECO:0000259" key="4">
    <source>
        <dbReference type="PROSITE" id="PS01124"/>
    </source>
</evidence>
<dbReference type="SUPFAM" id="SSF46689">
    <property type="entry name" value="Homeodomain-like"/>
    <property type="match status" value="1"/>
</dbReference>
<dbReference type="RefSeq" id="WP_145268168.1">
    <property type="nucleotide sequence ID" value="NZ_CP036272.1"/>
</dbReference>
<dbReference type="InterPro" id="IPR054031">
    <property type="entry name" value="XylR_PBP1"/>
</dbReference>
<dbReference type="GO" id="GO:0003700">
    <property type="term" value="F:DNA-binding transcription factor activity"/>
    <property type="evidence" value="ECO:0007669"/>
    <property type="project" value="InterPro"/>
</dbReference>
<evidence type="ECO:0000256" key="3">
    <source>
        <dbReference type="ARBA" id="ARBA00023163"/>
    </source>
</evidence>
<dbReference type="Gene3D" id="3.40.50.2300">
    <property type="match status" value="2"/>
</dbReference>
<protein>
    <submittedName>
        <fullName evidence="5">Xylose operon regulatory protein</fullName>
    </submittedName>
</protein>
<keyword evidence="3" id="KW-0804">Transcription</keyword>
<feature type="domain" description="HTH araC/xylS-type" evidence="4">
    <location>
        <begin position="283"/>
        <end position="381"/>
    </location>
</feature>
<dbReference type="AlphaFoldDB" id="A0A517SN79"/>
<dbReference type="Gene3D" id="1.10.10.60">
    <property type="entry name" value="Homeodomain-like"/>
    <property type="match status" value="1"/>
</dbReference>
<gene>
    <name evidence="5" type="primary">xylR_1</name>
    <name evidence="5" type="ORF">SV7mr_00660</name>
</gene>
<dbReference type="GO" id="GO:0000976">
    <property type="term" value="F:transcription cis-regulatory region binding"/>
    <property type="evidence" value="ECO:0007669"/>
    <property type="project" value="TreeGrafter"/>
</dbReference>
<organism evidence="5 6">
    <name type="scientific">Stieleria bergensis</name>
    <dbReference type="NCBI Taxonomy" id="2528025"/>
    <lineage>
        <taxon>Bacteria</taxon>
        <taxon>Pseudomonadati</taxon>
        <taxon>Planctomycetota</taxon>
        <taxon>Planctomycetia</taxon>
        <taxon>Pirellulales</taxon>
        <taxon>Pirellulaceae</taxon>
        <taxon>Stieleria</taxon>
    </lineage>
</organism>